<feature type="active site" description="Nucleophile" evidence="12 13">
    <location>
        <position position="85"/>
    </location>
</feature>
<evidence type="ECO:0000256" key="12">
    <source>
        <dbReference type="HAMAP-Rule" id="MF_00278"/>
    </source>
</evidence>
<dbReference type="PROSITE" id="PS51273">
    <property type="entry name" value="GATASE_TYPE_1"/>
    <property type="match status" value="1"/>
</dbReference>
<name>C5BMF3_TERTT</name>
<feature type="active site" evidence="12 13">
    <location>
        <position position="205"/>
    </location>
</feature>
<evidence type="ECO:0000313" key="15">
    <source>
        <dbReference type="EMBL" id="ACR11496.1"/>
    </source>
</evidence>
<evidence type="ECO:0000256" key="2">
    <source>
        <dbReference type="ARBA" id="ARBA00005091"/>
    </source>
</evidence>
<comment type="subcellular location">
    <subcellularLocation>
        <location evidence="1 12">Cytoplasm</location>
    </subcellularLocation>
</comment>
<dbReference type="Proteomes" id="UP000009080">
    <property type="component" value="Chromosome"/>
</dbReference>
<dbReference type="UniPathway" id="UPA00031">
    <property type="reaction ID" value="UER00010"/>
</dbReference>
<dbReference type="AlphaFoldDB" id="C5BMF3"/>
<gene>
    <name evidence="15" type="primary">hisH_1</name>
    <name evidence="12" type="synonym">hisH</name>
    <name evidence="15" type="ordered locus">TERTU_0418</name>
</gene>
<dbReference type="PANTHER" id="PTHR42701">
    <property type="entry name" value="IMIDAZOLE GLYCEROL PHOSPHATE SYNTHASE SUBUNIT HISH"/>
    <property type="match status" value="1"/>
</dbReference>
<comment type="pathway">
    <text evidence="2 12">Amino-acid biosynthesis; L-histidine biosynthesis; L-histidine from 5-phospho-alpha-D-ribose 1-diphosphate: step 5/9.</text>
</comment>
<evidence type="ECO:0000256" key="1">
    <source>
        <dbReference type="ARBA" id="ARBA00004496"/>
    </source>
</evidence>
<dbReference type="GO" id="GO:0005737">
    <property type="term" value="C:cytoplasm"/>
    <property type="evidence" value="ECO:0007669"/>
    <property type="project" value="UniProtKB-SubCell"/>
</dbReference>
<dbReference type="KEGG" id="ttu:TERTU_0418"/>
<dbReference type="GO" id="GO:0000105">
    <property type="term" value="P:L-histidine biosynthetic process"/>
    <property type="evidence" value="ECO:0007669"/>
    <property type="project" value="UniProtKB-UniRule"/>
</dbReference>
<dbReference type="EMBL" id="CP001614">
    <property type="protein sequence ID" value="ACR11496.1"/>
    <property type="molecule type" value="Genomic_DNA"/>
</dbReference>
<proteinExistence type="inferred from homology"/>
<comment type="function">
    <text evidence="12">IGPS catalyzes the conversion of PRFAR and glutamine to IGP, AICAR and glutamate. The HisH subunit catalyzes the hydrolysis of glutamine to glutamate and ammonia as part of the synthesis of IGP and AICAR. The resulting ammonia molecule is channeled to the active site of HisF.</text>
</comment>
<keyword evidence="7 12" id="KW-0315">Glutamine amidotransferase</keyword>
<keyword evidence="16" id="KW-1185">Reference proteome</keyword>
<comment type="catalytic activity">
    <reaction evidence="10 12">
        <text>5-[(5-phospho-1-deoxy-D-ribulos-1-ylimino)methylamino]-1-(5-phospho-beta-D-ribosyl)imidazole-4-carboxamide + L-glutamine = D-erythro-1-(imidazol-4-yl)glycerol 3-phosphate + 5-amino-1-(5-phospho-beta-D-ribosyl)imidazole-4-carboxamide + L-glutamate + H(+)</text>
        <dbReference type="Rhea" id="RHEA:24793"/>
        <dbReference type="ChEBI" id="CHEBI:15378"/>
        <dbReference type="ChEBI" id="CHEBI:29985"/>
        <dbReference type="ChEBI" id="CHEBI:58278"/>
        <dbReference type="ChEBI" id="CHEBI:58359"/>
        <dbReference type="ChEBI" id="CHEBI:58475"/>
        <dbReference type="ChEBI" id="CHEBI:58525"/>
        <dbReference type="EC" id="4.3.2.10"/>
    </reaction>
</comment>
<dbReference type="PIRSF" id="PIRSF000495">
    <property type="entry name" value="Amidotransf_hisH"/>
    <property type="match status" value="1"/>
</dbReference>
<evidence type="ECO:0000256" key="8">
    <source>
        <dbReference type="ARBA" id="ARBA00023102"/>
    </source>
</evidence>
<dbReference type="InterPro" id="IPR010139">
    <property type="entry name" value="Imidazole-glycPsynth_HisH"/>
</dbReference>
<keyword evidence="4 12" id="KW-0963">Cytoplasm</keyword>
<dbReference type="RefSeq" id="WP_015817608.1">
    <property type="nucleotide sequence ID" value="NC_012997.1"/>
</dbReference>
<dbReference type="GO" id="GO:0016829">
    <property type="term" value="F:lyase activity"/>
    <property type="evidence" value="ECO:0007669"/>
    <property type="project" value="UniProtKB-KW"/>
</dbReference>
<evidence type="ECO:0000256" key="7">
    <source>
        <dbReference type="ARBA" id="ARBA00022962"/>
    </source>
</evidence>
<evidence type="ECO:0000256" key="3">
    <source>
        <dbReference type="ARBA" id="ARBA00011152"/>
    </source>
</evidence>
<dbReference type="PANTHER" id="PTHR42701:SF2">
    <property type="entry name" value="IMIDAZOLE GLYCEROL PHOSPHATE SYNTHASE SUBUNIT HISH 1"/>
    <property type="match status" value="1"/>
</dbReference>
<dbReference type="PROSITE" id="PS51274">
    <property type="entry name" value="GATASE_COBBQ"/>
    <property type="match status" value="1"/>
</dbReference>
<evidence type="ECO:0000256" key="6">
    <source>
        <dbReference type="ARBA" id="ARBA00022801"/>
    </source>
</evidence>
<accession>C5BMF3</accession>
<evidence type="ECO:0000256" key="5">
    <source>
        <dbReference type="ARBA" id="ARBA00022605"/>
    </source>
</evidence>
<dbReference type="HOGENOM" id="CLU_071837_2_0_6"/>
<comment type="subunit">
    <text evidence="3 12">Heterodimer of HisH and HisF.</text>
</comment>
<evidence type="ECO:0000256" key="4">
    <source>
        <dbReference type="ARBA" id="ARBA00022490"/>
    </source>
</evidence>
<evidence type="ECO:0000256" key="9">
    <source>
        <dbReference type="ARBA" id="ARBA00023239"/>
    </source>
</evidence>
<dbReference type="HAMAP" id="MF_00278">
    <property type="entry name" value="HisH"/>
    <property type="match status" value="1"/>
</dbReference>
<dbReference type="eggNOG" id="COG0118">
    <property type="taxonomic scope" value="Bacteria"/>
</dbReference>
<dbReference type="EC" id="3.5.1.2" evidence="12"/>
<dbReference type="InterPro" id="IPR017926">
    <property type="entry name" value="GATASE"/>
</dbReference>
<dbReference type="OrthoDB" id="9807137at2"/>
<reference evidence="15 16" key="1">
    <citation type="journal article" date="2009" name="PLoS ONE">
        <title>The complete genome of Teredinibacter turnerae T7901: an intracellular endosymbiont of marine wood-boring bivalves (shipworms).</title>
        <authorList>
            <person name="Yang J.C."/>
            <person name="Madupu R."/>
            <person name="Durkin A.S."/>
            <person name="Ekborg N.A."/>
            <person name="Pedamallu C.S."/>
            <person name="Hostetler J.B."/>
            <person name="Radune D."/>
            <person name="Toms B.S."/>
            <person name="Henrissat B."/>
            <person name="Coutinho P.M."/>
            <person name="Schwarz S."/>
            <person name="Field L."/>
            <person name="Trindade-Silva A.E."/>
            <person name="Soares C.A.G."/>
            <person name="Elshahawi S."/>
            <person name="Hanora A."/>
            <person name="Schmidt E.W."/>
            <person name="Haygood M.G."/>
            <person name="Posfai J."/>
            <person name="Benner J."/>
            <person name="Madinger C."/>
            <person name="Nove J."/>
            <person name="Anton B."/>
            <person name="Chaudhary K."/>
            <person name="Foster J."/>
            <person name="Holman A."/>
            <person name="Kumar S."/>
            <person name="Lessard P.A."/>
            <person name="Luyten Y.A."/>
            <person name="Slatko B."/>
            <person name="Wood N."/>
            <person name="Wu B."/>
            <person name="Teplitski M."/>
            <person name="Mougous J.D."/>
            <person name="Ward N."/>
            <person name="Eisen J.A."/>
            <person name="Badger J.H."/>
            <person name="Distel D.L."/>
        </authorList>
    </citation>
    <scope>NUCLEOTIDE SEQUENCE [LARGE SCALE GENOMIC DNA]</scope>
    <source>
        <strain evidence="16">ATCC 39867 / T7901</strain>
    </source>
</reference>
<evidence type="ECO:0000256" key="13">
    <source>
        <dbReference type="PIRSR" id="PIRSR000495-1"/>
    </source>
</evidence>
<keyword evidence="9 12" id="KW-0456">Lyase</keyword>
<evidence type="ECO:0000313" key="16">
    <source>
        <dbReference type="Proteomes" id="UP000009080"/>
    </source>
</evidence>
<dbReference type="SUPFAM" id="SSF52317">
    <property type="entry name" value="Class I glutamine amidotransferase-like"/>
    <property type="match status" value="1"/>
</dbReference>
<sequence length="225" mass="24711">MNRKQVAVIDYGMGNLHSVASALKHVDRRIDVAVTGDKEVIANADHVIFPGVGAMRDCMGEIRRQQVDQAVDKVVASGKPLLAICVGLQALMDSSEENNGVECLGMFPGEVKFFAGNEQFNAASDEGSASGERLKVPHMGWNQVSQTLAHPLWEGIEDNSRFYFVHGYYVDSHNPSVVAGKSHYGIDFTANIARDNVFAAQFHPEKSHHNGLQLLKNFLNWDGKC</sequence>
<evidence type="ECO:0000256" key="10">
    <source>
        <dbReference type="ARBA" id="ARBA00047838"/>
    </source>
</evidence>
<evidence type="ECO:0000256" key="11">
    <source>
        <dbReference type="ARBA" id="ARBA00049534"/>
    </source>
</evidence>
<evidence type="ECO:0000259" key="14">
    <source>
        <dbReference type="Pfam" id="PF00117"/>
    </source>
</evidence>
<dbReference type="EC" id="4.3.2.10" evidence="12"/>
<protein>
    <recommendedName>
        <fullName evidence="12">Imidazole glycerol phosphate synthase subunit HisH</fullName>
        <ecNumber evidence="12">4.3.2.10</ecNumber>
    </recommendedName>
    <alternativeName>
        <fullName evidence="12">IGP synthase glutaminase subunit</fullName>
        <ecNumber evidence="12">3.5.1.2</ecNumber>
    </alternativeName>
    <alternativeName>
        <fullName evidence="12">IGP synthase subunit HisH</fullName>
    </alternativeName>
    <alternativeName>
        <fullName evidence="12">ImGP synthase subunit HisH</fullName>
        <shortName evidence="12">IGPS subunit HisH</shortName>
    </alternativeName>
</protein>
<keyword evidence="15" id="KW-0808">Transferase</keyword>
<feature type="domain" description="Glutamine amidotransferase" evidence="14">
    <location>
        <begin position="8"/>
        <end position="219"/>
    </location>
</feature>
<keyword evidence="8 12" id="KW-0368">Histidine biosynthesis</keyword>
<dbReference type="Gene3D" id="3.40.50.880">
    <property type="match status" value="1"/>
</dbReference>
<dbReference type="Pfam" id="PF00117">
    <property type="entry name" value="GATase"/>
    <property type="match status" value="1"/>
</dbReference>
<dbReference type="NCBIfam" id="TIGR01855">
    <property type="entry name" value="IMP_synth_hisH"/>
    <property type="match status" value="1"/>
</dbReference>
<dbReference type="InterPro" id="IPR029062">
    <property type="entry name" value="Class_I_gatase-like"/>
</dbReference>
<keyword evidence="6 12" id="KW-0378">Hydrolase</keyword>
<keyword evidence="5 12" id="KW-0028">Amino-acid biosynthesis</keyword>
<organism evidence="15 16">
    <name type="scientific">Teredinibacter turnerae (strain ATCC 39867 / T7901)</name>
    <dbReference type="NCBI Taxonomy" id="377629"/>
    <lineage>
        <taxon>Bacteria</taxon>
        <taxon>Pseudomonadati</taxon>
        <taxon>Pseudomonadota</taxon>
        <taxon>Gammaproteobacteria</taxon>
        <taxon>Cellvibrionales</taxon>
        <taxon>Cellvibrionaceae</taxon>
        <taxon>Teredinibacter</taxon>
    </lineage>
</organism>
<keyword evidence="15" id="KW-0328">Glycosyltransferase</keyword>
<dbReference type="CDD" id="cd01748">
    <property type="entry name" value="GATase1_IGP_Synthase"/>
    <property type="match status" value="1"/>
</dbReference>
<feature type="active site" evidence="12 13">
    <location>
        <position position="203"/>
    </location>
</feature>
<dbReference type="FunFam" id="3.40.50.880:FF:000023">
    <property type="entry name" value="Imidazole glycerol phosphate synthase subunit HisH"/>
    <property type="match status" value="1"/>
</dbReference>
<dbReference type="GO" id="GO:0000107">
    <property type="term" value="F:imidazoleglycerol-phosphate synthase activity"/>
    <property type="evidence" value="ECO:0007669"/>
    <property type="project" value="UniProtKB-UniRule"/>
</dbReference>
<dbReference type="STRING" id="377629.TERTU_0418"/>
<dbReference type="GO" id="GO:0004359">
    <property type="term" value="F:glutaminase activity"/>
    <property type="evidence" value="ECO:0007669"/>
    <property type="project" value="UniProtKB-EC"/>
</dbReference>
<comment type="catalytic activity">
    <reaction evidence="11 12">
        <text>L-glutamine + H2O = L-glutamate + NH4(+)</text>
        <dbReference type="Rhea" id="RHEA:15889"/>
        <dbReference type="ChEBI" id="CHEBI:15377"/>
        <dbReference type="ChEBI" id="CHEBI:28938"/>
        <dbReference type="ChEBI" id="CHEBI:29985"/>
        <dbReference type="ChEBI" id="CHEBI:58359"/>
        <dbReference type="EC" id="3.5.1.2"/>
    </reaction>
</comment>